<organism evidence="1 2">
    <name type="scientific">Methylorubrum extorquens DSM 13060</name>
    <dbReference type="NCBI Taxonomy" id="882800"/>
    <lineage>
        <taxon>Bacteria</taxon>
        <taxon>Pseudomonadati</taxon>
        <taxon>Pseudomonadota</taxon>
        <taxon>Alphaproteobacteria</taxon>
        <taxon>Hyphomicrobiales</taxon>
        <taxon>Methylobacteriaceae</taxon>
        <taxon>Methylorubrum</taxon>
    </lineage>
</organism>
<proteinExistence type="predicted"/>
<comment type="caution">
    <text evidence="1">The sequence shown here is derived from an EMBL/GenBank/DDBJ whole genome shotgun (WGS) entry which is preliminary data.</text>
</comment>
<evidence type="ECO:0000313" key="1">
    <source>
        <dbReference type="EMBL" id="EHP95098.1"/>
    </source>
</evidence>
<accession>H1KBS8</accession>
<gene>
    <name evidence="1" type="ORF">MetexDRAFT_0090</name>
</gene>
<dbReference type="AlphaFoldDB" id="H1KBS8"/>
<sequence>MGGAKLILAEYGQASQVAKAIRLLPVTLQSSSPTMIGILATQRSKAV</sequence>
<protein>
    <submittedName>
        <fullName evidence="1">Uncharacterized protein</fullName>
    </submittedName>
</protein>
<dbReference type="Proteomes" id="UP000004382">
    <property type="component" value="Unassembled WGS sequence"/>
</dbReference>
<dbReference type="EMBL" id="AGJK01000001">
    <property type="protein sequence ID" value="EHP95098.1"/>
    <property type="molecule type" value="Genomic_DNA"/>
</dbReference>
<evidence type="ECO:0000313" key="2">
    <source>
        <dbReference type="Proteomes" id="UP000004382"/>
    </source>
</evidence>
<reference evidence="1 2" key="1">
    <citation type="submission" date="2011-09" db="EMBL/GenBank/DDBJ databases">
        <title>The draft genome of Methylobacterium extorquens DSM 13060.</title>
        <authorList>
            <consortium name="US DOE Joint Genome Institute (JGI-PGF)"/>
            <person name="Lucas S."/>
            <person name="Han J."/>
            <person name="Lapidus A."/>
            <person name="Cheng J.-F."/>
            <person name="Goodwin L."/>
            <person name="Pitluck S."/>
            <person name="Peters L."/>
            <person name="Land M.L."/>
            <person name="Hauser L."/>
            <person name="Koskimaki J."/>
            <person name="Halonen O."/>
            <person name="Pirttila A."/>
            <person name="Frank C."/>
            <person name="Woyke T.J."/>
        </authorList>
    </citation>
    <scope>NUCLEOTIDE SEQUENCE [LARGE SCALE GENOMIC DNA]</scope>
    <source>
        <strain evidence="1 2">DSM 13060</strain>
    </source>
</reference>
<name>H1KBS8_METEX</name>